<sequence length="839" mass="93893">MIKFIIYLILISSILVSSQIVKEINLKTPLVGIVSSSDTPFAIGKFQSPTSQTVCPALSSFCYLTGSDKDEDAFVTSRSSASGNCVAMIGKKDTASILSIYDTDKNQYVDITSSKKLNFTNLVIDDTYIWVTYSNISGTYLQPFIHSKCSKIELVANKTFQIDESQPETIYSTLSIGTSRIIYIYDKEGAIISKYEVTPDLNNLIKDETQTLNIGDACYFTLFQGSYWLVSSPSGFRVYDSVNEKKVSDFYLNDASNTFCGPFISKGLEIYSIPSPGDSRLFKVVPALEVISNRPCFNQSNGEIELTGTMKGYTYQWLDNGKTDLKRKNLKEGIYKLKITMSATNISITQKIDLRAPADPMEFDLLPTCLGSSTGGLNFTSKRVPGLNYTYTVSDGTLNGTESTNNPLFNSLLGNKFFYVNVTTVDLNGHVCEYLSNATIPNGVIPEFDVEYLNVSCSNMSDGYIAIKNYDPKNYTYEIFPPVKISSQGILKNLQSMTYTIFMRLNKSKKKVYGCPNIVNIDIMEPREFKFPSYNITTPKCFGLNGSLSVEYIPWMEYLLEDQHGDIHFPYIVNINRTSKWRNLPTGNYSMTCTLKSLRDHGICKEVVKYIYIASPDQIQLNDTIVTSSDCENENLSNMLAYAHGGMPFNGTRYTFAGSYANGTNAHLNVSYWIDGVYNLTIADSFGCKVKYTNFTIKRPDGCILSHNPHEAEIVEAKAQEKKHSKRLGLILGLVLGLALPIVLAIIAVAVFLAKKYGFRKGRIPFHHRNIGAANSIPMKQNDSGTKKEKGTLSNDGDSDTDNQKRQQISYDEDLEGIVEEEACKCHQIMQVYHWNFYQ</sequence>
<protein>
    <recommendedName>
        <fullName evidence="6">Ig-like domain-containing protein</fullName>
    </recommendedName>
</protein>
<dbReference type="AlphaFoldDB" id="A0A8J4V303"/>
<evidence type="ECO:0000256" key="2">
    <source>
        <dbReference type="SAM" id="Phobius"/>
    </source>
</evidence>
<evidence type="ECO:0000256" key="3">
    <source>
        <dbReference type="SAM" id="SignalP"/>
    </source>
</evidence>
<proteinExistence type="predicted"/>
<comment type="caution">
    <text evidence="4">The sequence shown here is derived from an EMBL/GenBank/DDBJ whole genome shotgun (WGS) entry which is preliminary data.</text>
</comment>
<evidence type="ECO:0000313" key="5">
    <source>
        <dbReference type="Proteomes" id="UP000695562"/>
    </source>
</evidence>
<gene>
    <name evidence="4" type="ORF">CYY_006581</name>
</gene>
<dbReference type="EMBL" id="AJWJ01000310">
    <property type="protein sequence ID" value="KAF2072107.1"/>
    <property type="molecule type" value="Genomic_DNA"/>
</dbReference>
<keyword evidence="2" id="KW-0472">Membrane</keyword>
<feature type="region of interest" description="Disordered" evidence="1">
    <location>
        <begin position="775"/>
        <end position="806"/>
    </location>
</feature>
<keyword evidence="3" id="KW-0732">Signal</keyword>
<accession>A0A8J4V303</accession>
<evidence type="ECO:0000256" key="1">
    <source>
        <dbReference type="SAM" id="MobiDB-lite"/>
    </source>
</evidence>
<feature type="transmembrane region" description="Helical" evidence="2">
    <location>
        <begin position="728"/>
        <end position="754"/>
    </location>
</feature>
<feature type="chain" id="PRO_5035249520" description="Ig-like domain-containing protein" evidence="3">
    <location>
        <begin position="19"/>
        <end position="839"/>
    </location>
</feature>
<name>A0A8J4V303_9MYCE</name>
<keyword evidence="5" id="KW-1185">Reference proteome</keyword>
<dbReference type="Proteomes" id="UP000695562">
    <property type="component" value="Unassembled WGS sequence"/>
</dbReference>
<keyword evidence="2" id="KW-0812">Transmembrane</keyword>
<evidence type="ECO:0008006" key="6">
    <source>
        <dbReference type="Google" id="ProtNLM"/>
    </source>
</evidence>
<dbReference type="OrthoDB" id="18465at2759"/>
<feature type="signal peptide" evidence="3">
    <location>
        <begin position="1"/>
        <end position="18"/>
    </location>
</feature>
<reference evidence="4" key="1">
    <citation type="submission" date="2020-01" db="EMBL/GenBank/DDBJ databases">
        <title>Development of genomics and gene disruption for Polysphondylium violaceum indicates a role for the polyketide synthase stlB in stalk morphogenesis.</title>
        <authorList>
            <person name="Narita B."/>
            <person name="Kawabe Y."/>
            <person name="Kin K."/>
            <person name="Saito T."/>
            <person name="Gibbs R."/>
            <person name="Kuspa A."/>
            <person name="Muzny D."/>
            <person name="Queller D."/>
            <person name="Richards S."/>
            <person name="Strassman J."/>
            <person name="Sucgang R."/>
            <person name="Worley K."/>
            <person name="Schaap P."/>
        </authorList>
    </citation>
    <scope>NUCLEOTIDE SEQUENCE</scope>
    <source>
        <strain evidence="4">QSvi11</strain>
    </source>
</reference>
<keyword evidence="2" id="KW-1133">Transmembrane helix</keyword>
<evidence type="ECO:0000313" key="4">
    <source>
        <dbReference type="EMBL" id="KAF2072107.1"/>
    </source>
</evidence>
<organism evidence="4 5">
    <name type="scientific">Polysphondylium violaceum</name>
    <dbReference type="NCBI Taxonomy" id="133409"/>
    <lineage>
        <taxon>Eukaryota</taxon>
        <taxon>Amoebozoa</taxon>
        <taxon>Evosea</taxon>
        <taxon>Eumycetozoa</taxon>
        <taxon>Dictyostelia</taxon>
        <taxon>Dictyosteliales</taxon>
        <taxon>Dictyosteliaceae</taxon>
        <taxon>Polysphondylium</taxon>
    </lineage>
</organism>